<dbReference type="Proteomes" id="UP001254564">
    <property type="component" value="Unassembled WGS sequence"/>
</dbReference>
<proteinExistence type="predicted"/>
<dbReference type="RefSeq" id="WP_309657003.1">
    <property type="nucleotide sequence ID" value="NZ_JARWAN010000027.1"/>
</dbReference>
<comment type="caution">
    <text evidence="1">The sequence shown here is derived from an EMBL/GenBank/DDBJ whole genome shotgun (WGS) entry which is preliminary data.</text>
</comment>
<evidence type="ECO:0000313" key="2">
    <source>
        <dbReference type="Proteomes" id="UP001254564"/>
    </source>
</evidence>
<evidence type="ECO:0000313" key="1">
    <source>
        <dbReference type="EMBL" id="MDR5900113.1"/>
    </source>
</evidence>
<sequence>MRRGTLAVTVLLLPSVISGDAILGRETLSTSSWNNDKTMSQVAHMTQHVDFLAIQELTDRSNSL</sequence>
<organism evidence="1 2">
    <name type="scientific">Vreelandella vilamensis</name>
    <dbReference type="NCBI Taxonomy" id="531309"/>
    <lineage>
        <taxon>Bacteria</taxon>
        <taxon>Pseudomonadati</taxon>
        <taxon>Pseudomonadota</taxon>
        <taxon>Gammaproteobacteria</taxon>
        <taxon>Oceanospirillales</taxon>
        <taxon>Halomonadaceae</taxon>
        <taxon>Vreelandella</taxon>
    </lineage>
</organism>
<dbReference type="EMBL" id="JARWAN010000027">
    <property type="protein sequence ID" value="MDR5900113.1"/>
    <property type="molecule type" value="Genomic_DNA"/>
</dbReference>
<accession>A0ABU1H736</accession>
<name>A0ABU1H736_9GAMM</name>
<protein>
    <submittedName>
        <fullName evidence="1">Uncharacterized protein</fullName>
    </submittedName>
</protein>
<reference evidence="1 2" key="1">
    <citation type="submission" date="2023-04" db="EMBL/GenBank/DDBJ databases">
        <title>A long-awaited taxogenomic arrangement of the family Halomonadaceae.</title>
        <authorList>
            <person name="De La Haba R."/>
            <person name="Chuvochina M."/>
            <person name="Wittouck S."/>
            <person name="Arahal D.R."/>
            <person name="Sanchez-Porro C."/>
            <person name="Hugenholtz P."/>
            <person name="Ventosa A."/>
        </authorList>
    </citation>
    <scope>NUCLEOTIDE SEQUENCE [LARGE SCALE GENOMIC DNA]</scope>
    <source>
        <strain evidence="1 2">DSM 21020</strain>
    </source>
</reference>
<keyword evidence="2" id="KW-1185">Reference proteome</keyword>
<gene>
    <name evidence="1" type="ORF">QC823_14100</name>
</gene>